<dbReference type="InterPro" id="IPR029759">
    <property type="entry name" value="GPX_AS"/>
</dbReference>
<keyword evidence="2 4" id="KW-0575">Peroxidase</keyword>
<sequence>MTTLYNFTLTAQDGSSVALEKYKGKLVLIVNTATGCGLTPQYKGLQELYDAYQNKGFEILDIPCNQFKQQAPGSAEEINSFCSLNYGTTFPRFAKIKVNGKEADPLYQWMKEEKKGPFGKVIEWNFTKFLIDQEGNVVKRFSSKTEPEKMVSEIEKYL</sequence>
<proteinExistence type="inferred from homology"/>
<protein>
    <recommendedName>
        <fullName evidence="4">Glutathione peroxidase</fullName>
    </recommendedName>
</protein>
<evidence type="ECO:0000259" key="5">
    <source>
        <dbReference type="PROSITE" id="PS51352"/>
    </source>
</evidence>
<dbReference type="SUPFAM" id="SSF52833">
    <property type="entry name" value="Thioredoxin-like"/>
    <property type="match status" value="1"/>
</dbReference>
<dbReference type="PRINTS" id="PR01011">
    <property type="entry name" value="GLUTPROXDASE"/>
</dbReference>
<evidence type="ECO:0000313" key="7">
    <source>
        <dbReference type="Proteomes" id="UP001549037"/>
    </source>
</evidence>
<feature type="domain" description="Thioredoxin" evidence="5">
    <location>
        <begin position="1"/>
        <end position="158"/>
    </location>
</feature>
<evidence type="ECO:0000313" key="6">
    <source>
        <dbReference type="EMBL" id="MET3634410.1"/>
    </source>
</evidence>
<dbReference type="CDD" id="cd00340">
    <property type="entry name" value="GSH_Peroxidase"/>
    <property type="match status" value="1"/>
</dbReference>
<comment type="similarity">
    <text evidence="1 4">Belongs to the glutathione peroxidase family.</text>
</comment>
<organism evidence="6 7">
    <name type="scientific">Streptococcus porcorum</name>
    <dbReference type="NCBI Taxonomy" id="701526"/>
    <lineage>
        <taxon>Bacteria</taxon>
        <taxon>Bacillati</taxon>
        <taxon>Bacillota</taxon>
        <taxon>Bacilli</taxon>
        <taxon>Lactobacillales</taxon>
        <taxon>Streptococcaceae</taxon>
        <taxon>Streptococcus</taxon>
    </lineage>
</organism>
<dbReference type="PROSITE" id="PS51352">
    <property type="entry name" value="THIOREDOXIN_2"/>
    <property type="match status" value="1"/>
</dbReference>
<name>A0ABV2JF71_9STRE</name>
<dbReference type="PIRSF" id="PIRSF000303">
    <property type="entry name" value="Glutathion_perox"/>
    <property type="match status" value="1"/>
</dbReference>
<dbReference type="InterPro" id="IPR036249">
    <property type="entry name" value="Thioredoxin-like_sf"/>
</dbReference>
<keyword evidence="7" id="KW-1185">Reference proteome</keyword>
<evidence type="ECO:0000256" key="4">
    <source>
        <dbReference type="RuleBase" id="RU000499"/>
    </source>
</evidence>
<dbReference type="InterPro" id="IPR013766">
    <property type="entry name" value="Thioredoxin_domain"/>
</dbReference>
<reference evidence="6 7" key="1">
    <citation type="submission" date="2024-06" db="EMBL/GenBank/DDBJ databases">
        <title>Genomic Encyclopedia of Type Strains, Phase IV (KMG-IV): sequencing the most valuable type-strain genomes for metagenomic binning, comparative biology and taxonomic classification.</title>
        <authorList>
            <person name="Goeker M."/>
        </authorList>
    </citation>
    <scope>NUCLEOTIDE SEQUENCE [LARGE SCALE GENOMIC DNA]</scope>
    <source>
        <strain evidence="6 7">DSM 28302</strain>
    </source>
</reference>
<comment type="caution">
    <text evidence="6">The sequence shown here is derived from an EMBL/GenBank/DDBJ whole genome shotgun (WGS) entry which is preliminary data.</text>
</comment>
<evidence type="ECO:0000256" key="3">
    <source>
        <dbReference type="ARBA" id="ARBA00023002"/>
    </source>
</evidence>
<dbReference type="PROSITE" id="PS51355">
    <property type="entry name" value="GLUTATHIONE_PEROXID_3"/>
    <property type="match status" value="1"/>
</dbReference>
<accession>A0ABV2JF71</accession>
<dbReference type="PANTHER" id="PTHR11592">
    <property type="entry name" value="GLUTATHIONE PEROXIDASE"/>
    <property type="match status" value="1"/>
</dbReference>
<keyword evidence="3 4" id="KW-0560">Oxidoreductase</keyword>
<dbReference type="Proteomes" id="UP001549037">
    <property type="component" value="Unassembled WGS sequence"/>
</dbReference>
<dbReference type="GO" id="GO:0004602">
    <property type="term" value="F:glutathione peroxidase activity"/>
    <property type="evidence" value="ECO:0007669"/>
    <property type="project" value="UniProtKB-EC"/>
</dbReference>
<dbReference type="InterPro" id="IPR000889">
    <property type="entry name" value="Glutathione_peroxidase"/>
</dbReference>
<gene>
    <name evidence="6" type="ORF">ABID28_001053</name>
</gene>
<dbReference type="PROSITE" id="PS00460">
    <property type="entry name" value="GLUTATHIONE_PEROXID_1"/>
    <property type="match status" value="1"/>
</dbReference>
<dbReference type="Pfam" id="PF00255">
    <property type="entry name" value="GSHPx"/>
    <property type="match status" value="1"/>
</dbReference>
<dbReference type="Gene3D" id="3.40.30.10">
    <property type="entry name" value="Glutaredoxin"/>
    <property type="match status" value="1"/>
</dbReference>
<evidence type="ECO:0000256" key="1">
    <source>
        <dbReference type="ARBA" id="ARBA00006926"/>
    </source>
</evidence>
<dbReference type="EMBL" id="JBEPLN010000014">
    <property type="protein sequence ID" value="MET3634410.1"/>
    <property type="molecule type" value="Genomic_DNA"/>
</dbReference>
<dbReference type="RefSeq" id="WP_354368748.1">
    <property type="nucleotide sequence ID" value="NZ_JBEPLN010000014.1"/>
</dbReference>
<dbReference type="PANTHER" id="PTHR11592:SF78">
    <property type="entry name" value="GLUTATHIONE PEROXIDASE"/>
    <property type="match status" value="1"/>
</dbReference>
<evidence type="ECO:0000256" key="2">
    <source>
        <dbReference type="ARBA" id="ARBA00022559"/>
    </source>
</evidence>